<reference evidence="1" key="1">
    <citation type="submission" date="2021-03" db="EMBL/GenBank/DDBJ databases">
        <title>Plesiomonas shigelloides zfcc0051, isolated from zebrafish feces.</title>
        <authorList>
            <person name="Vanderhoek Z."/>
            <person name="Gaulke C."/>
        </authorList>
    </citation>
    <scope>NUCLEOTIDE SEQUENCE</scope>
    <source>
        <strain evidence="1">Zfcc0051</strain>
    </source>
</reference>
<proteinExistence type="predicted"/>
<accession>A0A8I2B3S8</accession>
<evidence type="ECO:0000313" key="2">
    <source>
        <dbReference type="Proteomes" id="UP000664658"/>
    </source>
</evidence>
<evidence type="ECO:0000313" key="1">
    <source>
        <dbReference type="EMBL" id="MBO1106753.1"/>
    </source>
</evidence>
<evidence type="ECO:0008006" key="3">
    <source>
        <dbReference type="Google" id="ProtNLM"/>
    </source>
</evidence>
<organism evidence="1 2">
    <name type="scientific">Plesiomonas shigelloides</name>
    <name type="common">Aeromonas shigelloides</name>
    <dbReference type="NCBI Taxonomy" id="703"/>
    <lineage>
        <taxon>Bacteria</taxon>
        <taxon>Pseudomonadati</taxon>
        <taxon>Pseudomonadota</taxon>
        <taxon>Gammaproteobacteria</taxon>
        <taxon>Enterobacterales</taxon>
        <taxon>Enterobacteriaceae</taxon>
        <taxon>Plesiomonas</taxon>
    </lineage>
</organism>
<comment type="caution">
    <text evidence="1">The sequence shown here is derived from an EMBL/GenBank/DDBJ whole genome shotgun (WGS) entry which is preliminary data.</text>
</comment>
<dbReference type="EMBL" id="JAFNAA010000001">
    <property type="protein sequence ID" value="MBO1106753.1"/>
    <property type="molecule type" value="Genomic_DNA"/>
</dbReference>
<dbReference type="RefSeq" id="WP_207541428.1">
    <property type="nucleotide sequence ID" value="NZ_JAFNAA010000001.1"/>
</dbReference>
<dbReference type="Proteomes" id="UP000664658">
    <property type="component" value="Unassembled WGS sequence"/>
</dbReference>
<gene>
    <name evidence="1" type="ORF">J2R62_00705</name>
</gene>
<name>A0A8I2B3S8_PLESH</name>
<protein>
    <recommendedName>
        <fullName evidence="3">Flagellar protein FliT</fullName>
    </recommendedName>
</protein>
<sequence length="94" mass="10730">MLIEIRALDTRLRELFAPDADPDPDEILQLMGQRQQLLQRLIPTLSVENKQQLLVETQDLLRLAQHAKLACGDKLAVQKRGQRGVNAYRQVSTQ</sequence>
<dbReference type="AlphaFoldDB" id="A0A8I2B3S8"/>